<evidence type="ECO:0000256" key="1">
    <source>
        <dbReference type="ARBA" id="ARBA00001231"/>
    </source>
</evidence>
<dbReference type="Proteomes" id="UP000011087">
    <property type="component" value="Unassembled WGS sequence"/>
</dbReference>
<evidence type="ECO:0000256" key="2">
    <source>
        <dbReference type="ARBA" id="ARBA00006285"/>
    </source>
</evidence>
<dbReference type="GeneID" id="17295311"/>
<dbReference type="EC" id="3.2.1.52" evidence="3"/>
<name>L1IQM1_GUITC</name>
<accession>L1IQM1</accession>
<dbReference type="HOGENOM" id="CLU_1071975_0_0_1"/>
<dbReference type="InterPro" id="IPR015883">
    <property type="entry name" value="Glyco_hydro_20_cat"/>
</dbReference>
<dbReference type="eggNOG" id="KOG2499">
    <property type="taxonomic scope" value="Eukaryota"/>
</dbReference>
<dbReference type="InterPro" id="IPR017853">
    <property type="entry name" value="GH"/>
</dbReference>
<dbReference type="EMBL" id="JH993047">
    <property type="protein sequence ID" value="EKX38591.1"/>
    <property type="molecule type" value="Genomic_DNA"/>
</dbReference>
<dbReference type="GO" id="GO:0016020">
    <property type="term" value="C:membrane"/>
    <property type="evidence" value="ECO:0007669"/>
    <property type="project" value="TreeGrafter"/>
</dbReference>
<comment type="catalytic activity">
    <reaction evidence="1">
        <text>Hydrolysis of terminal non-reducing N-acetyl-D-hexosamine residues in N-acetyl-beta-D-hexosaminides.</text>
        <dbReference type="EC" id="3.2.1.52"/>
    </reaction>
</comment>
<evidence type="ECO:0000313" key="7">
    <source>
        <dbReference type="EMBL" id="EKX38591.1"/>
    </source>
</evidence>
<dbReference type="PaxDb" id="55529-EKX38591"/>
<dbReference type="OMA" id="RYTATRY"/>
<comment type="similarity">
    <text evidence="2">Belongs to the glycosyl hydrolase 20 family.</text>
</comment>
<dbReference type="AlphaFoldDB" id="L1IQM1"/>
<feature type="non-terminal residue" evidence="7">
    <location>
        <position position="260"/>
    </location>
</feature>
<dbReference type="SUPFAM" id="SSF51445">
    <property type="entry name" value="(Trans)glycosidases"/>
    <property type="match status" value="1"/>
</dbReference>
<dbReference type="GO" id="GO:0004563">
    <property type="term" value="F:beta-N-acetylhexosaminidase activity"/>
    <property type="evidence" value="ECO:0007669"/>
    <property type="project" value="UniProtKB-EC"/>
</dbReference>
<dbReference type="RefSeq" id="XP_005825571.1">
    <property type="nucleotide sequence ID" value="XM_005825514.1"/>
</dbReference>
<dbReference type="Gene3D" id="3.20.20.80">
    <property type="entry name" value="Glycosidases"/>
    <property type="match status" value="1"/>
</dbReference>
<dbReference type="OrthoDB" id="428480at2759"/>
<evidence type="ECO:0000313" key="8">
    <source>
        <dbReference type="EnsemblProtists" id="EKX38591"/>
    </source>
</evidence>
<protein>
    <recommendedName>
        <fullName evidence="3">beta-N-acetylhexosaminidase</fullName>
        <ecNumber evidence="3">3.2.1.52</ecNumber>
    </recommendedName>
</protein>
<keyword evidence="9" id="KW-1185">Reference proteome</keyword>
<dbReference type="EnsemblProtists" id="EKX38591">
    <property type="protein sequence ID" value="EKX38591"/>
    <property type="gene ID" value="GUITHDRAFT_77050"/>
</dbReference>
<dbReference type="KEGG" id="gtt:GUITHDRAFT_77050"/>
<evidence type="ECO:0000256" key="5">
    <source>
        <dbReference type="PIRSR" id="PIRSR625705-1"/>
    </source>
</evidence>
<reference evidence="7 9" key="1">
    <citation type="journal article" date="2012" name="Nature">
        <title>Algal genomes reveal evolutionary mosaicism and the fate of nucleomorphs.</title>
        <authorList>
            <consortium name="DOE Joint Genome Institute"/>
            <person name="Curtis B.A."/>
            <person name="Tanifuji G."/>
            <person name="Burki F."/>
            <person name="Gruber A."/>
            <person name="Irimia M."/>
            <person name="Maruyama S."/>
            <person name="Arias M.C."/>
            <person name="Ball S.G."/>
            <person name="Gile G.H."/>
            <person name="Hirakawa Y."/>
            <person name="Hopkins J.F."/>
            <person name="Kuo A."/>
            <person name="Rensing S.A."/>
            <person name="Schmutz J."/>
            <person name="Symeonidi A."/>
            <person name="Elias M."/>
            <person name="Eveleigh R.J."/>
            <person name="Herman E.K."/>
            <person name="Klute M.J."/>
            <person name="Nakayama T."/>
            <person name="Obornik M."/>
            <person name="Reyes-Prieto A."/>
            <person name="Armbrust E.V."/>
            <person name="Aves S.J."/>
            <person name="Beiko R.G."/>
            <person name="Coutinho P."/>
            <person name="Dacks J.B."/>
            <person name="Durnford D.G."/>
            <person name="Fast N.M."/>
            <person name="Green B.R."/>
            <person name="Grisdale C.J."/>
            <person name="Hempel F."/>
            <person name="Henrissat B."/>
            <person name="Hoppner M.P."/>
            <person name="Ishida K."/>
            <person name="Kim E."/>
            <person name="Koreny L."/>
            <person name="Kroth P.G."/>
            <person name="Liu Y."/>
            <person name="Malik S.B."/>
            <person name="Maier U.G."/>
            <person name="McRose D."/>
            <person name="Mock T."/>
            <person name="Neilson J.A."/>
            <person name="Onodera N.T."/>
            <person name="Poole A.M."/>
            <person name="Pritham E.J."/>
            <person name="Richards T.A."/>
            <person name="Rocap G."/>
            <person name="Roy S.W."/>
            <person name="Sarai C."/>
            <person name="Schaack S."/>
            <person name="Shirato S."/>
            <person name="Slamovits C.H."/>
            <person name="Spencer D.F."/>
            <person name="Suzuki S."/>
            <person name="Worden A.Z."/>
            <person name="Zauner S."/>
            <person name="Barry K."/>
            <person name="Bell C."/>
            <person name="Bharti A.K."/>
            <person name="Crow J.A."/>
            <person name="Grimwood J."/>
            <person name="Kramer R."/>
            <person name="Lindquist E."/>
            <person name="Lucas S."/>
            <person name="Salamov A."/>
            <person name="McFadden G.I."/>
            <person name="Lane C.E."/>
            <person name="Keeling P.J."/>
            <person name="Gray M.W."/>
            <person name="Grigoriev I.V."/>
            <person name="Archibald J.M."/>
        </authorList>
    </citation>
    <scope>NUCLEOTIDE SEQUENCE</scope>
    <source>
        <strain evidence="7 9">CCMP2712</strain>
    </source>
</reference>
<dbReference type="GO" id="GO:0005975">
    <property type="term" value="P:carbohydrate metabolic process"/>
    <property type="evidence" value="ECO:0007669"/>
    <property type="project" value="InterPro"/>
</dbReference>
<evidence type="ECO:0000256" key="4">
    <source>
        <dbReference type="ARBA" id="ARBA00022801"/>
    </source>
</evidence>
<dbReference type="STRING" id="905079.L1IQM1"/>
<reference evidence="9" key="2">
    <citation type="submission" date="2012-11" db="EMBL/GenBank/DDBJ databases">
        <authorList>
            <person name="Kuo A."/>
            <person name="Curtis B.A."/>
            <person name="Tanifuji G."/>
            <person name="Burki F."/>
            <person name="Gruber A."/>
            <person name="Irimia M."/>
            <person name="Maruyama S."/>
            <person name="Arias M.C."/>
            <person name="Ball S.G."/>
            <person name="Gile G.H."/>
            <person name="Hirakawa Y."/>
            <person name="Hopkins J.F."/>
            <person name="Rensing S.A."/>
            <person name="Schmutz J."/>
            <person name="Symeonidi A."/>
            <person name="Elias M."/>
            <person name="Eveleigh R.J."/>
            <person name="Herman E.K."/>
            <person name="Klute M.J."/>
            <person name="Nakayama T."/>
            <person name="Obornik M."/>
            <person name="Reyes-Prieto A."/>
            <person name="Armbrust E.V."/>
            <person name="Aves S.J."/>
            <person name="Beiko R.G."/>
            <person name="Coutinho P."/>
            <person name="Dacks J.B."/>
            <person name="Durnford D.G."/>
            <person name="Fast N.M."/>
            <person name="Green B.R."/>
            <person name="Grisdale C."/>
            <person name="Hempe F."/>
            <person name="Henrissat B."/>
            <person name="Hoppner M.P."/>
            <person name="Ishida K.-I."/>
            <person name="Kim E."/>
            <person name="Koreny L."/>
            <person name="Kroth P.G."/>
            <person name="Liu Y."/>
            <person name="Malik S.-B."/>
            <person name="Maier U.G."/>
            <person name="McRose D."/>
            <person name="Mock T."/>
            <person name="Neilson J.A."/>
            <person name="Onodera N.T."/>
            <person name="Poole A.M."/>
            <person name="Pritham E.J."/>
            <person name="Richards T.A."/>
            <person name="Rocap G."/>
            <person name="Roy S.W."/>
            <person name="Sarai C."/>
            <person name="Schaack S."/>
            <person name="Shirato S."/>
            <person name="Slamovits C.H."/>
            <person name="Spencer D.F."/>
            <person name="Suzuki S."/>
            <person name="Worden A.Z."/>
            <person name="Zauner S."/>
            <person name="Barry K."/>
            <person name="Bell C."/>
            <person name="Bharti A.K."/>
            <person name="Crow J.A."/>
            <person name="Grimwood J."/>
            <person name="Kramer R."/>
            <person name="Lindquist E."/>
            <person name="Lucas S."/>
            <person name="Salamov A."/>
            <person name="McFadden G.I."/>
            <person name="Lane C.E."/>
            <person name="Keeling P.J."/>
            <person name="Gray M.W."/>
            <person name="Grigoriev I.V."/>
            <person name="Archibald J.M."/>
        </authorList>
    </citation>
    <scope>NUCLEOTIDE SEQUENCE</scope>
    <source>
        <strain evidence="9">CCMP2712</strain>
    </source>
</reference>
<dbReference type="PRINTS" id="PR00738">
    <property type="entry name" value="GLHYDRLASE20"/>
</dbReference>
<dbReference type="InterPro" id="IPR025705">
    <property type="entry name" value="Beta_hexosaminidase_sua/sub"/>
</dbReference>
<feature type="domain" description="Glycoside hydrolase family 20 catalytic" evidence="6">
    <location>
        <begin position="20"/>
        <end position="258"/>
    </location>
</feature>
<gene>
    <name evidence="7" type="ORF">GUITHDRAFT_77050</name>
</gene>
<sequence>MEDNEFLELPALEIYDAPEFTWRGTMLDSSRHFLPVDFVFKHIDAMLLYKLNRLHWHLTDDQAWRLEIRAFPELVHQAPLYLQPSADKRGYYTQEEVQSLVRYARCRGILVIPEIEFPGHSLALLTAYPQYCCLDKPLEAVGARWGVHEDVFCIGGMEWISFMEKILDEVFDLFPGSFIHVGGDEVPHTRWNHCPKCQRMIKELNLNGANGLKQYGMHKLLELIERRGRIPIGWDEILDDFENLWGIRDRMMVQAWRGRG</sequence>
<feature type="active site" description="Proton donor" evidence="5">
    <location>
        <position position="185"/>
    </location>
</feature>
<proteinExistence type="inferred from homology"/>
<evidence type="ECO:0000313" key="9">
    <source>
        <dbReference type="Proteomes" id="UP000011087"/>
    </source>
</evidence>
<dbReference type="PANTHER" id="PTHR22600">
    <property type="entry name" value="BETA-HEXOSAMINIDASE"/>
    <property type="match status" value="1"/>
</dbReference>
<reference evidence="8" key="3">
    <citation type="submission" date="2015-06" db="UniProtKB">
        <authorList>
            <consortium name="EnsemblProtists"/>
        </authorList>
    </citation>
    <scope>IDENTIFICATION</scope>
</reference>
<dbReference type="GO" id="GO:0030203">
    <property type="term" value="P:glycosaminoglycan metabolic process"/>
    <property type="evidence" value="ECO:0007669"/>
    <property type="project" value="TreeGrafter"/>
</dbReference>
<organism evidence="7">
    <name type="scientific">Guillardia theta (strain CCMP2712)</name>
    <name type="common">Cryptophyte</name>
    <dbReference type="NCBI Taxonomy" id="905079"/>
    <lineage>
        <taxon>Eukaryota</taxon>
        <taxon>Cryptophyceae</taxon>
        <taxon>Pyrenomonadales</taxon>
        <taxon>Geminigeraceae</taxon>
        <taxon>Guillardia</taxon>
    </lineage>
</organism>
<keyword evidence="4" id="KW-0378">Hydrolase</keyword>
<dbReference type="PANTHER" id="PTHR22600:SF57">
    <property type="entry name" value="BETA-N-ACETYLHEXOSAMINIDASE"/>
    <property type="match status" value="1"/>
</dbReference>
<dbReference type="Pfam" id="PF00728">
    <property type="entry name" value="Glyco_hydro_20"/>
    <property type="match status" value="1"/>
</dbReference>
<evidence type="ECO:0000256" key="3">
    <source>
        <dbReference type="ARBA" id="ARBA00012663"/>
    </source>
</evidence>
<evidence type="ECO:0000259" key="6">
    <source>
        <dbReference type="Pfam" id="PF00728"/>
    </source>
</evidence>